<reference evidence="11 12" key="2">
    <citation type="journal article" date="2022" name="Mol. Biol. Evol.">
        <title>Comparative Genomics Reveals Insights into the Divergent Evolution of Astigmatic Mites and Household Pest Adaptations.</title>
        <authorList>
            <person name="Xiong Q."/>
            <person name="Wan A.T."/>
            <person name="Liu X."/>
            <person name="Fung C.S."/>
            <person name="Xiao X."/>
            <person name="Malainual N."/>
            <person name="Hou J."/>
            <person name="Wang L."/>
            <person name="Wang M."/>
            <person name="Yang K.Y."/>
            <person name="Cui Y."/>
            <person name="Leung E.L."/>
            <person name="Nong W."/>
            <person name="Shin S.K."/>
            <person name="Au S.W."/>
            <person name="Jeong K.Y."/>
            <person name="Chew F.T."/>
            <person name="Hui J.H."/>
            <person name="Leung T.F."/>
            <person name="Tungtrongchitr A."/>
            <person name="Zhong N."/>
            <person name="Liu Z."/>
            <person name="Tsui S.K."/>
        </authorList>
    </citation>
    <scope>NUCLEOTIDE SEQUENCE [LARGE SCALE GENOMIC DNA]</scope>
    <source>
        <strain evidence="11">Derp</strain>
    </source>
</reference>
<reference evidence="11 12" key="1">
    <citation type="journal article" date="2018" name="J. Allergy Clin. Immunol.">
        <title>High-quality assembly of Dermatophagoides pteronyssinus genome and transcriptome reveals a wide range of novel allergens.</title>
        <authorList>
            <person name="Liu X.Y."/>
            <person name="Yang K.Y."/>
            <person name="Wang M.Q."/>
            <person name="Kwok J.S."/>
            <person name="Zeng X."/>
            <person name="Yang Z."/>
            <person name="Xiao X.J."/>
            <person name="Lau C.P."/>
            <person name="Li Y."/>
            <person name="Huang Z.M."/>
            <person name="Ba J.G."/>
            <person name="Yim A.K."/>
            <person name="Ouyang C.Y."/>
            <person name="Ngai S.M."/>
            <person name="Chan T.F."/>
            <person name="Leung E.L."/>
            <person name="Liu L."/>
            <person name="Liu Z.G."/>
            <person name="Tsui S.K."/>
        </authorList>
    </citation>
    <scope>NUCLEOTIDE SEQUENCE [LARGE SCALE GENOMIC DNA]</scope>
    <source>
        <strain evidence="11">Derp</strain>
    </source>
</reference>
<feature type="compositionally biased region" description="Basic and acidic residues" evidence="10">
    <location>
        <begin position="258"/>
        <end position="267"/>
    </location>
</feature>
<evidence type="ECO:0000256" key="3">
    <source>
        <dbReference type="ARBA" id="ARBA00008030"/>
    </source>
</evidence>
<proteinExistence type="inferred from homology"/>
<comment type="subcellular location">
    <subcellularLocation>
        <location evidence="2">Cytoplasm</location>
    </subcellularLocation>
    <subcellularLocation>
        <location evidence="1">Nucleus</location>
    </subcellularLocation>
</comment>
<evidence type="ECO:0000256" key="7">
    <source>
        <dbReference type="ARBA" id="ARBA00023158"/>
    </source>
</evidence>
<feature type="compositionally biased region" description="Low complexity" evidence="10">
    <location>
        <begin position="247"/>
        <end position="257"/>
    </location>
</feature>
<keyword evidence="12" id="KW-1185">Reference proteome</keyword>
<evidence type="ECO:0000313" key="11">
    <source>
        <dbReference type="EMBL" id="KAH9413414.1"/>
    </source>
</evidence>
<keyword evidence="6" id="KW-0805">Transcription regulation</keyword>
<evidence type="ECO:0000256" key="9">
    <source>
        <dbReference type="ARBA" id="ARBA00023242"/>
    </source>
</evidence>
<evidence type="ECO:0000256" key="4">
    <source>
        <dbReference type="ARBA" id="ARBA00014872"/>
    </source>
</evidence>
<dbReference type="PANTHER" id="PTHR15975:SF0">
    <property type="entry name" value="CCR4-NOT TRANSCRIPTION COMPLEX SUBUNIT 11"/>
    <property type="match status" value="1"/>
</dbReference>
<keyword evidence="8" id="KW-0804">Transcription</keyword>
<dbReference type="EMBL" id="NJHN03000121">
    <property type="protein sequence ID" value="KAH9413414.1"/>
    <property type="molecule type" value="Genomic_DNA"/>
</dbReference>
<sequence>MSLVFESFQQILVFLTDENLQSKQFSYIGQAFRYFLQQLQSATNDNGNESDEEYCFKFEIGRFIVQLLFHHTVLLPKFSQKIISLYLLYDIYNWPKKIYNPFNGIIYDILNISTYKSSAIYFQFIHDFQKFFKEKFQNFQDENYLKFFENYFDIIDRFDQLMEQQNFIESGIEQNLICDYHTNSQLLLTKLQVLSKHIKKVIREHFEIRNILKNSDFVKMYDFIERISNQQQSSMTIISNHNETMKTNNGDDLTNDNNTHDNGHHQQDPLLTSTTRFIPKFFLDNFEKPVAVDIYTVFEFPQLSTIAKNFFISLFLINDDLSMQEFLKLSPMDIVSCDFLPQQVSVMKKFRRKFFGENYSFLQHSIFESIYFKQQQQQFVECSSSSTNIKFLSYIRHMINRSCLYYFPFFPSSIKNENEHFDFDDPKEKINNLLKSLLKSNYDIDVEYFLNNNNLVNYYNNHNNNHSMNSLQSSSSFDNSLVEVFVDPKSLPGLVENNPIIAHELLPILIEQSSLKNSLQSSTSSIEDNEIIITMSTIRNYFAALVDMDTSLHSIEVVNKLSTQLLLPKEFIYRYITNCIRTCENIKDRYQQNRLVRLVCVFLTALIRKDIIDIRKIFFEVQAFCFNPNLARNAFISAISSVSFFGSLDFSGCSLSFLLSLR</sequence>
<evidence type="ECO:0000256" key="8">
    <source>
        <dbReference type="ARBA" id="ARBA00023163"/>
    </source>
</evidence>
<dbReference type="PANTHER" id="PTHR15975">
    <property type="entry name" value="CCR4-NOT TRANSCRIPTION COMPLEX SUBUNIT 11"/>
    <property type="match status" value="1"/>
</dbReference>
<dbReference type="Pfam" id="PF10155">
    <property type="entry name" value="CNOT11"/>
    <property type="match status" value="1"/>
</dbReference>
<name>A0ABQ8ISW8_DERPT</name>
<accession>A0ABQ8ISW8</accession>
<organism evidence="11 12">
    <name type="scientific">Dermatophagoides pteronyssinus</name>
    <name type="common">European house dust mite</name>
    <dbReference type="NCBI Taxonomy" id="6956"/>
    <lineage>
        <taxon>Eukaryota</taxon>
        <taxon>Metazoa</taxon>
        <taxon>Ecdysozoa</taxon>
        <taxon>Arthropoda</taxon>
        <taxon>Chelicerata</taxon>
        <taxon>Arachnida</taxon>
        <taxon>Acari</taxon>
        <taxon>Acariformes</taxon>
        <taxon>Sarcoptiformes</taxon>
        <taxon>Astigmata</taxon>
        <taxon>Psoroptidia</taxon>
        <taxon>Analgoidea</taxon>
        <taxon>Pyroglyphidae</taxon>
        <taxon>Dermatophagoidinae</taxon>
        <taxon>Dermatophagoides</taxon>
    </lineage>
</organism>
<evidence type="ECO:0000256" key="1">
    <source>
        <dbReference type="ARBA" id="ARBA00004123"/>
    </source>
</evidence>
<comment type="similarity">
    <text evidence="3">Belongs to the CNOT11 family.</text>
</comment>
<dbReference type="Proteomes" id="UP000887458">
    <property type="component" value="Unassembled WGS sequence"/>
</dbReference>
<protein>
    <recommendedName>
        <fullName evidence="4">CCR4-NOT transcription complex subunit 11</fullName>
    </recommendedName>
</protein>
<keyword evidence="7" id="KW-0943">RNA-mediated gene silencing</keyword>
<gene>
    <name evidence="11" type="ORF">DERP_007890</name>
</gene>
<evidence type="ECO:0000256" key="5">
    <source>
        <dbReference type="ARBA" id="ARBA00022490"/>
    </source>
</evidence>
<evidence type="ECO:0000256" key="6">
    <source>
        <dbReference type="ARBA" id="ARBA00023015"/>
    </source>
</evidence>
<keyword evidence="5" id="KW-0963">Cytoplasm</keyword>
<keyword evidence="9" id="KW-0539">Nucleus</keyword>
<evidence type="ECO:0000313" key="12">
    <source>
        <dbReference type="Proteomes" id="UP000887458"/>
    </source>
</evidence>
<evidence type="ECO:0000256" key="2">
    <source>
        <dbReference type="ARBA" id="ARBA00004496"/>
    </source>
</evidence>
<feature type="region of interest" description="Disordered" evidence="10">
    <location>
        <begin position="242"/>
        <end position="269"/>
    </location>
</feature>
<comment type="caution">
    <text evidence="11">The sequence shown here is derived from an EMBL/GenBank/DDBJ whole genome shotgun (WGS) entry which is preliminary data.</text>
</comment>
<dbReference type="InterPro" id="IPR019312">
    <property type="entry name" value="CNOT11"/>
</dbReference>
<evidence type="ECO:0000256" key="10">
    <source>
        <dbReference type="SAM" id="MobiDB-lite"/>
    </source>
</evidence>